<keyword evidence="2" id="KW-1185">Reference proteome</keyword>
<protein>
    <submittedName>
        <fullName evidence="1">Uncharacterized protein</fullName>
    </submittedName>
</protein>
<sequence>MGIDTRPKLIKPFQIDLIIIAFSLKIMLMRERQSGFHDILTVAEIRNAIIRRMKCRGYLRKLYLLTIA</sequence>
<evidence type="ECO:0000313" key="2">
    <source>
        <dbReference type="Proteomes" id="UP000070138"/>
    </source>
</evidence>
<reference evidence="2" key="1">
    <citation type="submission" date="2014-10" db="EMBL/GenBank/DDBJ databases">
        <title>Genome sequencing of Vitellibacter sp. D-24.</title>
        <authorList>
            <person name="Thevarajoo S."/>
            <person name="Selvaratnam C."/>
            <person name="Goh K.M."/>
            <person name="Chong C.S."/>
        </authorList>
    </citation>
    <scope>NUCLEOTIDE SEQUENCE [LARGE SCALE GENOMIC DNA]</scope>
    <source>
        <strain evidence="2">D-24</strain>
    </source>
</reference>
<organism evidence="1 2">
    <name type="scientific">Aequorivita aquimaris</name>
    <dbReference type="NCBI Taxonomy" id="1548749"/>
    <lineage>
        <taxon>Bacteria</taxon>
        <taxon>Pseudomonadati</taxon>
        <taxon>Bacteroidota</taxon>
        <taxon>Flavobacteriia</taxon>
        <taxon>Flavobacteriales</taxon>
        <taxon>Flavobacteriaceae</taxon>
        <taxon>Aequorivita</taxon>
    </lineage>
</organism>
<dbReference type="Proteomes" id="UP000070138">
    <property type="component" value="Unassembled WGS sequence"/>
</dbReference>
<dbReference type="AlphaFoldDB" id="A0A137RGK6"/>
<proteinExistence type="predicted"/>
<comment type="caution">
    <text evidence="1">The sequence shown here is derived from an EMBL/GenBank/DDBJ whole genome shotgun (WGS) entry which is preliminary data.</text>
</comment>
<reference evidence="1 2" key="2">
    <citation type="journal article" date="2016" name="Int. J. Syst. Evol. Microbiol.">
        <title>Vitellibacter aquimaris sp. nov., a marine bacterium isolated from seawater.</title>
        <authorList>
            <person name="Thevarajoo S."/>
            <person name="Selvaratnam C."/>
            <person name="Goh K.M."/>
            <person name="Hong K.W."/>
            <person name="Chan X.Y."/>
            <person name="Chan K.G."/>
            <person name="Chong C.S."/>
        </authorList>
    </citation>
    <scope>NUCLEOTIDE SEQUENCE [LARGE SCALE GENOMIC DNA]</scope>
    <source>
        <strain evidence="1 2">D-24</strain>
    </source>
</reference>
<dbReference type="STRING" id="1548749.LS48_11115"/>
<dbReference type="EMBL" id="JRWG01000006">
    <property type="protein sequence ID" value="KXN98622.1"/>
    <property type="molecule type" value="Genomic_DNA"/>
</dbReference>
<gene>
    <name evidence="1" type="ORF">LS48_11115</name>
</gene>
<accession>A0A137RGK6</accession>
<evidence type="ECO:0000313" key="1">
    <source>
        <dbReference type="EMBL" id="KXN98622.1"/>
    </source>
</evidence>
<name>A0A137RGK6_9FLAO</name>